<dbReference type="GO" id="GO:0050661">
    <property type="term" value="F:NADP binding"/>
    <property type="evidence" value="ECO:0007669"/>
    <property type="project" value="InterPro"/>
</dbReference>
<keyword evidence="14 16" id="KW-0472">Membrane</keyword>
<dbReference type="EC" id="7.1.1.1" evidence="5 16"/>
<keyword evidence="7 16" id="KW-1003">Cell membrane</keyword>
<dbReference type="GO" id="GO:0016491">
    <property type="term" value="F:oxidoreductase activity"/>
    <property type="evidence" value="ECO:0007669"/>
    <property type="project" value="UniProtKB-KW"/>
</dbReference>
<dbReference type="AlphaFoldDB" id="D2UCS0"/>
<evidence type="ECO:0000256" key="13">
    <source>
        <dbReference type="ARBA" id="ARBA00023027"/>
    </source>
</evidence>
<dbReference type="STRING" id="380358.XALC_1047"/>
<keyword evidence="13 16" id="KW-0520">NAD</keyword>
<evidence type="ECO:0000256" key="6">
    <source>
        <dbReference type="ARBA" id="ARBA00014581"/>
    </source>
</evidence>
<dbReference type="SUPFAM" id="SSF52467">
    <property type="entry name" value="DHS-like NAD/FAD-binding domain"/>
    <property type="match status" value="1"/>
</dbReference>
<dbReference type="GO" id="GO:0005886">
    <property type="term" value="C:plasma membrane"/>
    <property type="evidence" value="ECO:0007669"/>
    <property type="project" value="UniProtKB-SubCell"/>
</dbReference>
<dbReference type="InterPro" id="IPR029035">
    <property type="entry name" value="DHS-like_NAD/FAD-binding_dom"/>
</dbReference>
<sequence length="470" mass="49092">MWQLIVEVSGFAASLLFILGLKRMSSPATAGHGIVLAGFGMLVAVLASFGYLADVDTAAGPHRLANVGLAMLALAIGIGWAWYRGQRVAITAMPQMVALYNGMGGGAAAAVAAMELTEPHNGSILQLTVTTLGALIGSVSLTGSMVAWAKLDGRMRSAWRFKGQSVFNAWVLITTLIFGALTLTDFGSEATTWLALFFLCALAFGFLMTLPIGGADMPVVISLYNAFTGLAVALEGYALHNPALMIAGMVVGSAGTLLTVLMAKAMNRSLTNVLFSRFGETTAAAQGDIAGGLKPADPSDAAVTMRYAGSVIVIPGYGLAVAQAQAKLYEFVKLLQGGGVDVKFAIHPVAGRMPGHMNVLLAEAGVPYDLIDDMEDINDSFASTDVALVIGANDVVNPAARTDKRSPIYGMPILNADKAHQVYVIKRGQGKGYAGVENLLFYGDNCNMVYGDALAVLTAMVQAVKELASR</sequence>
<keyword evidence="20" id="KW-1185">Reference proteome</keyword>
<gene>
    <name evidence="19" type="primary">pntB</name>
    <name evidence="19" type="ordered locus">XALc_1047</name>
</gene>
<evidence type="ECO:0000256" key="14">
    <source>
        <dbReference type="ARBA" id="ARBA00023136"/>
    </source>
</evidence>
<comment type="similarity">
    <text evidence="3 16">Belongs to the PNT beta subunit family.</text>
</comment>
<comment type="subunit">
    <text evidence="4">Heterodimer of an alpha and a beta chain.</text>
</comment>
<name>D2UCS0_XANAP</name>
<comment type="subcellular location">
    <subcellularLocation>
        <location evidence="2">Cell inner membrane</location>
        <topology evidence="2">Multi-pass membrane protein</topology>
    </subcellularLocation>
</comment>
<dbReference type="PANTHER" id="PTHR44758:SF1">
    <property type="entry name" value="NAD(P) TRANSHYDROGENASE SUBUNIT BETA"/>
    <property type="match status" value="1"/>
</dbReference>
<feature type="transmembrane region" description="Helical" evidence="17">
    <location>
        <begin position="64"/>
        <end position="83"/>
    </location>
</feature>
<evidence type="ECO:0000256" key="1">
    <source>
        <dbReference type="ARBA" id="ARBA00003943"/>
    </source>
</evidence>
<evidence type="ECO:0000256" key="5">
    <source>
        <dbReference type="ARBA" id="ARBA00012943"/>
    </source>
</evidence>
<evidence type="ECO:0000259" key="18">
    <source>
        <dbReference type="Pfam" id="PF02233"/>
    </source>
</evidence>
<dbReference type="EMBL" id="FP565176">
    <property type="protein sequence ID" value="CBA15562.1"/>
    <property type="molecule type" value="Genomic_DNA"/>
</dbReference>
<organism evidence="19 20">
    <name type="scientific">Xanthomonas albilineans (strain GPE PC73 / CFBP 7063)</name>
    <dbReference type="NCBI Taxonomy" id="380358"/>
    <lineage>
        <taxon>Bacteria</taxon>
        <taxon>Pseudomonadati</taxon>
        <taxon>Pseudomonadota</taxon>
        <taxon>Gammaproteobacteria</taxon>
        <taxon>Lysobacterales</taxon>
        <taxon>Lysobacteraceae</taxon>
        <taxon>Xanthomonas</taxon>
    </lineage>
</organism>
<keyword evidence="11 16" id="KW-1278">Translocase</keyword>
<evidence type="ECO:0000256" key="8">
    <source>
        <dbReference type="ARBA" id="ARBA00022519"/>
    </source>
</evidence>
<dbReference type="RefSeq" id="WP_012915570.1">
    <property type="nucleotide sequence ID" value="NC_013722.1"/>
</dbReference>
<evidence type="ECO:0000256" key="9">
    <source>
        <dbReference type="ARBA" id="ARBA00022692"/>
    </source>
</evidence>
<feature type="transmembrane region" description="Helical" evidence="17">
    <location>
        <begin position="193"/>
        <end position="212"/>
    </location>
</feature>
<keyword evidence="8 16" id="KW-0997">Cell inner membrane</keyword>
<dbReference type="PIRSF" id="PIRSF000204">
    <property type="entry name" value="PNTB"/>
    <property type="match status" value="1"/>
</dbReference>
<dbReference type="OrthoDB" id="9763786at2"/>
<dbReference type="eggNOG" id="COG1282">
    <property type="taxonomic scope" value="Bacteria"/>
</dbReference>
<feature type="domain" description="NADP transhydrogenase beta-like" evidence="18">
    <location>
        <begin position="8"/>
        <end position="462"/>
    </location>
</feature>
<comment type="function">
    <text evidence="1 16">The transhydrogenation between NADH and NADP is coupled to respiration and ATP hydrolysis and functions as a proton pump across the membrane.</text>
</comment>
<dbReference type="GeneID" id="57876362"/>
<evidence type="ECO:0000256" key="4">
    <source>
        <dbReference type="ARBA" id="ARBA00011870"/>
    </source>
</evidence>
<proteinExistence type="inferred from homology"/>
<feature type="transmembrane region" description="Helical" evidence="17">
    <location>
        <begin position="95"/>
        <end position="112"/>
    </location>
</feature>
<keyword evidence="19" id="KW-0560">Oxidoreductase</keyword>
<evidence type="ECO:0000313" key="19">
    <source>
        <dbReference type="EMBL" id="CBA15562.1"/>
    </source>
</evidence>
<feature type="transmembrane region" description="Helical" evidence="17">
    <location>
        <begin position="6"/>
        <end position="21"/>
    </location>
</feature>
<reference evidence="19 20" key="1">
    <citation type="journal article" date="2009" name="BMC Genomics">
        <title>The complete genome sequence of Xanthomonas albilineans provides new insights into the reductive genome evolution of the xylem-limited Xanthomonadaceae.</title>
        <authorList>
            <person name="Pieretti I."/>
            <person name="Royer M."/>
            <person name="Barbe V."/>
            <person name="Carrere S."/>
            <person name="Koebnik R."/>
            <person name="Cociancich S."/>
            <person name="Couloux A."/>
            <person name="Darrasse A."/>
            <person name="Gouzy J."/>
            <person name="Jacques M.A."/>
            <person name="Lauber E."/>
            <person name="Manceau C."/>
            <person name="Mangenot S."/>
            <person name="Poussier S."/>
            <person name="Segurens B."/>
            <person name="Szurek B."/>
            <person name="Verdier V."/>
            <person name="Arlat M."/>
            <person name="Rott P."/>
        </authorList>
    </citation>
    <scope>NUCLEOTIDE SEQUENCE [LARGE SCALE GENOMIC DNA]</scope>
    <source>
        <strain evidence="20">GPE PC73 / CFBP 7063</strain>
    </source>
</reference>
<keyword evidence="10 16" id="KW-0521">NADP</keyword>
<dbReference type="Gene3D" id="3.40.50.1220">
    <property type="entry name" value="TPP-binding domain"/>
    <property type="match status" value="1"/>
</dbReference>
<evidence type="ECO:0000313" key="20">
    <source>
        <dbReference type="Proteomes" id="UP000001890"/>
    </source>
</evidence>
<dbReference type="KEGG" id="xal:XALC_1047"/>
<accession>D2UCS0</accession>
<evidence type="ECO:0000256" key="16">
    <source>
        <dbReference type="PIRNR" id="PIRNR000204"/>
    </source>
</evidence>
<dbReference type="Proteomes" id="UP000001890">
    <property type="component" value="Chromosome"/>
</dbReference>
<keyword evidence="12 17" id="KW-1133">Transmembrane helix</keyword>
<evidence type="ECO:0000256" key="7">
    <source>
        <dbReference type="ARBA" id="ARBA00022475"/>
    </source>
</evidence>
<evidence type="ECO:0000256" key="2">
    <source>
        <dbReference type="ARBA" id="ARBA00004429"/>
    </source>
</evidence>
<dbReference type="PATRIC" id="fig|29447.3.peg.1040"/>
<evidence type="ECO:0000256" key="12">
    <source>
        <dbReference type="ARBA" id="ARBA00022989"/>
    </source>
</evidence>
<feature type="transmembrane region" description="Helical" evidence="17">
    <location>
        <begin position="33"/>
        <end position="52"/>
    </location>
</feature>
<protein>
    <recommendedName>
        <fullName evidence="6 16">NAD(P) transhydrogenase subunit beta</fullName>
        <ecNumber evidence="5 16">7.1.1.1</ecNumber>
    </recommendedName>
    <alternativeName>
        <fullName evidence="16">Nicotinamide nucleotide transhydrogenase subunit beta</fullName>
    </alternativeName>
</protein>
<evidence type="ECO:0000256" key="3">
    <source>
        <dbReference type="ARBA" id="ARBA00007919"/>
    </source>
</evidence>
<feature type="transmembrane region" description="Helical" evidence="17">
    <location>
        <begin position="244"/>
        <end position="263"/>
    </location>
</feature>
<keyword evidence="9 17" id="KW-0812">Transmembrane</keyword>
<dbReference type="InterPro" id="IPR012136">
    <property type="entry name" value="NADH_DH_b"/>
</dbReference>
<evidence type="ECO:0000256" key="11">
    <source>
        <dbReference type="ARBA" id="ARBA00022967"/>
    </source>
</evidence>
<evidence type="ECO:0000256" key="15">
    <source>
        <dbReference type="ARBA" id="ARBA00048202"/>
    </source>
</evidence>
<feature type="transmembrane region" description="Helical" evidence="17">
    <location>
        <begin position="169"/>
        <end position="187"/>
    </location>
</feature>
<comment type="catalytic activity">
    <reaction evidence="15 16">
        <text>NAD(+) + NADPH + H(+)(in) = NADH + NADP(+) + H(+)(out)</text>
        <dbReference type="Rhea" id="RHEA:47992"/>
        <dbReference type="ChEBI" id="CHEBI:15378"/>
        <dbReference type="ChEBI" id="CHEBI:57540"/>
        <dbReference type="ChEBI" id="CHEBI:57783"/>
        <dbReference type="ChEBI" id="CHEBI:57945"/>
        <dbReference type="ChEBI" id="CHEBI:58349"/>
        <dbReference type="EC" id="7.1.1.1"/>
    </reaction>
</comment>
<dbReference type="PANTHER" id="PTHR44758">
    <property type="entry name" value="NAD(P) TRANSHYDROGENASE SUBUNIT BETA"/>
    <property type="match status" value="1"/>
</dbReference>
<evidence type="ECO:0000256" key="17">
    <source>
        <dbReference type="SAM" id="Phobius"/>
    </source>
</evidence>
<dbReference type="GO" id="GO:0008750">
    <property type="term" value="F:proton-translocating NAD(P)+ transhydrogenase activity"/>
    <property type="evidence" value="ECO:0007669"/>
    <property type="project" value="UniProtKB-EC"/>
</dbReference>
<feature type="transmembrane region" description="Helical" evidence="17">
    <location>
        <begin position="219"/>
        <end position="238"/>
    </location>
</feature>
<evidence type="ECO:0000256" key="10">
    <source>
        <dbReference type="ARBA" id="ARBA00022857"/>
    </source>
</evidence>
<dbReference type="InterPro" id="IPR034300">
    <property type="entry name" value="PNTB-like"/>
</dbReference>
<dbReference type="Pfam" id="PF02233">
    <property type="entry name" value="PNTB"/>
    <property type="match status" value="1"/>
</dbReference>
<feature type="transmembrane region" description="Helical" evidence="17">
    <location>
        <begin position="124"/>
        <end position="148"/>
    </location>
</feature>